<organism evidence="3 4">
    <name type="scientific">Altererythrobacter arenosus</name>
    <dbReference type="NCBI Taxonomy" id="3032592"/>
    <lineage>
        <taxon>Bacteria</taxon>
        <taxon>Pseudomonadati</taxon>
        <taxon>Pseudomonadota</taxon>
        <taxon>Alphaproteobacteria</taxon>
        <taxon>Sphingomonadales</taxon>
        <taxon>Erythrobacteraceae</taxon>
        <taxon>Altererythrobacter</taxon>
    </lineage>
</organism>
<name>A0ABY8FU97_9SPHN</name>
<dbReference type="GO" id="GO:0016787">
    <property type="term" value="F:hydrolase activity"/>
    <property type="evidence" value="ECO:0007669"/>
    <property type="project" value="UniProtKB-KW"/>
</dbReference>
<evidence type="ECO:0000259" key="2">
    <source>
        <dbReference type="Pfam" id="PF20434"/>
    </source>
</evidence>
<protein>
    <submittedName>
        <fullName evidence="3">Alpha/beta hydrolase</fullName>
    </submittedName>
</protein>
<dbReference type="SUPFAM" id="SSF53474">
    <property type="entry name" value="alpha/beta-Hydrolases"/>
    <property type="match status" value="1"/>
</dbReference>
<keyword evidence="1 3" id="KW-0378">Hydrolase</keyword>
<dbReference type="InterPro" id="IPR049492">
    <property type="entry name" value="BD-FAE-like_dom"/>
</dbReference>
<accession>A0ABY8FU97</accession>
<gene>
    <name evidence="3" type="ORF">P7228_05820</name>
</gene>
<dbReference type="Gene3D" id="3.40.50.1820">
    <property type="entry name" value="alpha/beta hydrolase"/>
    <property type="match status" value="1"/>
</dbReference>
<dbReference type="EMBL" id="CP121106">
    <property type="protein sequence ID" value="WFL78581.1"/>
    <property type="molecule type" value="Genomic_DNA"/>
</dbReference>
<dbReference type="PANTHER" id="PTHR48081">
    <property type="entry name" value="AB HYDROLASE SUPERFAMILY PROTEIN C4A8.06C"/>
    <property type="match status" value="1"/>
</dbReference>
<dbReference type="InterPro" id="IPR050300">
    <property type="entry name" value="GDXG_lipolytic_enzyme"/>
</dbReference>
<feature type="domain" description="BD-FAE-like" evidence="2">
    <location>
        <begin position="84"/>
        <end position="259"/>
    </location>
</feature>
<evidence type="ECO:0000313" key="4">
    <source>
        <dbReference type="Proteomes" id="UP001215827"/>
    </source>
</evidence>
<dbReference type="InterPro" id="IPR029058">
    <property type="entry name" value="AB_hydrolase_fold"/>
</dbReference>
<dbReference type="Proteomes" id="UP001215827">
    <property type="component" value="Chromosome"/>
</dbReference>
<evidence type="ECO:0000256" key="1">
    <source>
        <dbReference type="ARBA" id="ARBA00022801"/>
    </source>
</evidence>
<proteinExistence type="predicted"/>
<evidence type="ECO:0000313" key="3">
    <source>
        <dbReference type="EMBL" id="WFL78581.1"/>
    </source>
</evidence>
<dbReference type="PANTHER" id="PTHR48081:SF9">
    <property type="entry name" value="CARBOXYLESTERASE"/>
    <property type="match status" value="1"/>
</dbReference>
<reference evidence="3 4" key="1">
    <citation type="submission" date="2023-03" db="EMBL/GenBank/DDBJ databases">
        <title>Altererythrobacter sp. CAU 1644 isolated from sand.</title>
        <authorList>
            <person name="Kim W."/>
        </authorList>
    </citation>
    <scope>NUCLEOTIDE SEQUENCE [LARGE SCALE GENOMIC DNA]</scope>
    <source>
        <strain evidence="3 4">CAU 1644</strain>
    </source>
</reference>
<dbReference type="RefSeq" id="WP_278017271.1">
    <property type="nucleotide sequence ID" value="NZ_CP121106.1"/>
</dbReference>
<dbReference type="Pfam" id="PF20434">
    <property type="entry name" value="BD-FAE"/>
    <property type="match status" value="1"/>
</dbReference>
<sequence length="318" mass="34078">MSGATMQGGGRRKMLAILAVVLGMLVTGAIALQIAIWTNGPAVLDTVDRLMGGKVGTERIGSLSYGDHPQQRLFIHRVPHFETNEMRPVIAFIHGGSWRDGAPDYYDFIGRSLAAQGFLVVNLGYRLGDDGRWPAMLEDGAAGIAWVRANIADYGGDPERIVLMGHSAGAYNAAMLALDARWLEAQGVPPRAIAGFVGLAGPYDFYPFDSDSTRAAFGGAPEPEATQPVNHVQESAPPMLLIHGLEDTTVKPRNSQALARIISEKGGEATLREYPGMDHSDPLVALAAPWRNRGEILPGVLEFARAVTSSVPVQAETR</sequence>
<keyword evidence="4" id="KW-1185">Reference proteome</keyword>